<protein>
    <recommendedName>
        <fullName evidence="1">DNA helicase</fullName>
        <ecNumber evidence="1">3.6.4.12</ecNumber>
    </recommendedName>
</protein>
<gene>
    <name evidence="7" type="ORF">TrVE_jg11916</name>
</gene>
<dbReference type="SMART" id="SM00350">
    <property type="entry name" value="MCM"/>
    <property type="match status" value="1"/>
</dbReference>
<dbReference type="PROSITE" id="PS00847">
    <property type="entry name" value="MCM_1"/>
    <property type="match status" value="1"/>
</dbReference>
<evidence type="ECO:0000259" key="6">
    <source>
        <dbReference type="PROSITE" id="PS50051"/>
    </source>
</evidence>
<dbReference type="EC" id="3.6.4.12" evidence="1"/>
<keyword evidence="8" id="KW-1185">Reference proteome</keyword>
<evidence type="ECO:0000313" key="7">
    <source>
        <dbReference type="EMBL" id="GMH86723.1"/>
    </source>
</evidence>
<dbReference type="InterPro" id="IPR027417">
    <property type="entry name" value="P-loop_NTPase"/>
</dbReference>
<proteinExistence type="inferred from homology"/>
<dbReference type="Gene3D" id="2.40.50.140">
    <property type="entry name" value="Nucleic acid-binding proteins"/>
    <property type="match status" value="1"/>
</dbReference>
<dbReference type="PANTHER" id="PTHR11630:SF47">
    <property type="entry name" value="DNA HELICASE MCM8"/>
    <property type="match status" value="1"/>
</dbReference>
<dbReference type="Gene3D" id="2.20.28.10">
    <property type="match status" value="1"/>
</dbReference>
<feature type="domain" description="MCM C-terminal AAA(+) ATPase" evidence="6">
    <location>
        <begin position="410"/>
        <end position="613"/>
    </location>
</feature>
<dbReference type="Pfam" id="PF17855">
    <property type="entry name" value="MCM_lid"/>
    <property type="match status" value="1"/>
</dbReference>
<dbReference type="PRINTS" id="PR01657">
    <property type="entry name" value="MCMFAMILY"/>
</dbReference>
<dbReference type="GO" id="GO:0005634">
    <property type="term" value="C:nucleus"/>
    <property type="evidence" value="ECO:0007669"/>
    <property type="project" value="TreeGrafter"/>
</dbReference>
<reference evidence="8" key="1">
    <citation type="journal article" date="2023" name="Commun. Biol.">
        <title>Genome analysis of Parmales, the sister group of diatoms, reveals the evolutionary specialization of diatoms from phago-mixotrophs to photoautotrophs.</title>
        <authorList>
            <person name="Ban H."/>
            <person name="Sato S."/>
            <person name="Yoshikawa S."/>
            <person name="Yamada K."/>
            <person name="Nakamura Y."/>
            <person name="Ichinomiya M."/>
            <person name="Sato N."/>
            <person name="Blanc-Mathieu R."/>
            <person name="Endo H."/>
            <person name="Kuwata A."/>
            <person name="Ogata H."/>
        </authorList>
    </citation>
    <scope>NUCLEOTIDE SEQUENCE [LARGE SCALE GENOMIC DNA]</scope>
    <source>
        <strain evidence="8">NIES 3699</strain>
    </source>
</reference>
<evidence type="ECO:0000256" key="2">
    <source>
        <dbReference type="ARBA" id="ARBA00022741"/>
    </source>
</evidence>
<evidence type="ECO:0000313" key="8">
    <source>
        <dbReference type="Proteomes" id="UP001165160"/>
    </source>
</evidence>
<dbReference type="GO" id="GO:0005524">
    <property type="term" value="F:ATP binding"/>
    <property type="evidence" value="ECO:0007669"/>
    <property type="project" value="UniProtKB-KW"/>
</dbReference>
<dbReference type="InterPro" id="IPR018525">
    <property type="entry name" value="MCM_CS"/>
</dbReference>
<keyword evidence="2 5" id="KW-0547">Nucleotide-binding</keyword>
<dbReference type="InterPro" id="IPR003593">
    <property type="entry name" value="AAA+_ATPase"/>
</dbReference>
<name>A0A9W7BHD5_9STRA</name>
<keyword evidence="3 5" id="KW-0067">ATP-binding</keyword>
<keyword evidence="4 5" id="KW-0238">DNA-binding</keyword>
<dbReference type="Gene3D" id="3.40.50.300">
    <property type="entry name" value="P-loop containing nucleotide triphosphate hydrolases"/>
    <property type="match status" value="1"/>
</dbReference>
<dbReference type="InterPro" id="IPR031327">
    <property type="entry name" value="MCM"/>
</dbReference>
<evidence type="ECO:0000256" key="4">
    <source>
        <dbReference type="ARBA" id="ARBA00023125"/>
    </source>
</evidence>
<evidence type="ECO:0000256" key="1">
    <source>
        <dbReference type="ARBA" id="ARBA00012551"/>
    </source>
</evidence>
<dbReference type="GO" id="GO:0003697">
    <property type="term" value="F:single-stranded DNA binding"/>
    <property type="evidence" value="ECO:0007669"/>
    <property type="project" value="TreeGrafter"/>
</dbReference>
<dbReference type="PROSITE" id="PS50051">
    <property type="entry name" value="MCM_2"/>
    <property type="match status" value="1"/>
</dbReference>
<dbReference type="SUPFAM" id="SSF52540">
    <property type="entry name" value="P-loop containing nucleoside triphosphate hydrolases"/>
    <property type="match status" value="1"/>
</dbReference>
<sequence>MSTSVFSQNSPFTQSNVHHQIFSSLWRTHFPGLPPTYKNPGPLTDHILYSENLTKCFLDLSDTKPNNMSSAQSVAMASIAMTQYTTGGTNLQEAKLKIFEAINSKSNRQSSINRTIPTTRVTLHVPSLITVYSNMFPSSSQTHPLPSYLRDAPDSACAALGLAVGFMKALKYLSTSPNLNTNQLPPDAESKFSISLTSVDPLVSFSEINSDYSGKLITVKGAVLKASNPHPSLSRGEFFCPKCQTKSLDCVFRNGIYKTPSRCTSEKCPSKSFIINQIDYVDEQTLTLQSLSSSSGQVPLTLQCEVHSDLVDKCKAGDCVTIVGVVDSMNSMHRTGKAGKQAVNHSLYTLFLRGVWVGVEDGGTEGAGEGVAGSGFTIQQLRSIKSVARADCGPGIPPVVNSVGDRNAFPFDLLVNSLAPEICGHELAKAGLLLVLLSGTPNPSPNQVQTRTNPHILIVGDPGMGKSQLLKRTSELLRRSVYIGGNTSSKTGLTVSVVKDHGQTTLEAGALVLSDGGICCIDEFDKMSGGEVALLECMEQQTVSVAKSGICTSLQARCSVVAAANPAQGTYDVSKSVAENLKISAPVLSRFDLCFILQDTPDTEIDARVSEHIMRKHYKRSADQMNEVEGAGYNEPPLDPSQSSQTKYLTELSETVRRIQKHRKAPTLPMDIVRDYIAYARKFCHPKLKAKAATILKDFYIAMKYPKNPSTEPLPITTRQLESMVRLSQARAKASLRPYVTEEDARDVVDIMTQSIFGSLIDVNGELDTQRGGTTGKSKSKKKKAFLEIILKSRQDILSVAELMSMGMLCFRGDEDPNLDKTIRDIIEEFCDDGSLLRQAHILDEFLKKKYKINRM</sequence>
<evidence type="ECO:0000256" key="5">
    <source>
        <dbReference type="RuleBase" id="RU004070"/>
    </source>
</evidence>
<dbReference type="InterPro" id="IPR041562">
    <property type="entry name" value="MCM_lid"/>
</dbReference>
<organism evidence="7 8">
    <name type="scientific">Triparma verrucosa</name>
    <dbReference type="NCBI Taxonomy" id="1606542"/>
    <lineage>
        <taxon>Eukaryota</taxon>
        <taxon>Sar</taxon>
        <taxon>Stramenopiles</taxon>
        <taxon>Ochrophyta</taxon>
        <taxon>Bolidophyceae</taxon>
        <taxon>Parmales</taxon>
        <taxon>Triparmaceae</taxon>
        <taxon>Triparma</taxon>
    </lineage>
</organism>
<dbReference type="Proteomes" id="UP001165160">
    <property type="component" value="Unassembled WGS sequence"/>
</dbReference>
<dbReference type="GO" id="GO:0017116">
    <property type="term" value="F:single-stranded DNA helicase activity"/>
    <property type="evidence" value="ECO:0007669"/>
    <property type="project" value="TreeGrafter"/>
</dbReference>
<dbReference type="EMBL" id="BRXX01000063">
    <property type="protein sequence ID" value="GMH86723.1"/>
    <property type="molecule type" value="Genomic_DNA"/>
</dbReference>
<dbReference type="Pfam" id="PF00493">
    <property type="entry name" value="MCM"/>
    <property type="match status" value="1"/>
</dbReference>
<dbReference type="GO" id="GO:0006260">
    <property type="term" value="P:DNA replication"/>
    <property type="evidence" value="ECO:0007669"/>
    <property type="project" value="InterPro"/>
</dbReference>
<dbReference type="InterPro" id="IPR001208">
    <property type="entry name" value="MCM_dom"/>
</dbReference>
<dbReference type="InterPro" id="IPR012340">
    <property type="entry name" value="NA-bd_OB-fold"/>
</dbReference>
<comment type="similarity">
    <text evidence="5">Belongs to the MCM family.</text>
</comment>
<evidence type="ECO:0000256" key="3">
    <source>
        <dbReference type="ARBA" id="ARBA00022840"/>
    </source>
</evidence>
<dbReference type="SUPFAM" id="SSF50249">
    <property type="entry name" value="Nucleic acid-binding proteins"/>
    <property type="match status" value="1"/>
</dbReference>
<dbReference type="AlphaFoldDB" id="A0A9W7BHD5"/>
<accession>A0A9W7BHD5</accession>
<dbReference type="CDD" id="cd17706">
    <property type="entry name" value="MCM"/>
    <property type="match status" value="1"/>
</dbReference>
<dbReference type="PANTHER" id="PTHR11630">
    <property type="entry name" value="DNA REPLICATION LICENSING FACTOR MCM FAMILY MEMBER"/>
    <property type="match status" value="1"/>
</dbReference>
<dbReference type="GO" id="GO:0042555">
    <property type="term" value="C:MCM complex"/>
    <property type="evidence" value="ECO:0007669"/>
    <property type="project" value="TreeGrafter"/>
</dbReference>
<comment type="caution">
    <text evidence="7">The sequence shown here is derived from an EMBL/GenBank/DDBJ whole genome shotgun (WGS) entry which is preliminary data.</text>
</comment>
<dbReference type="InterPro" id="IPR033762">
    <property type="entry name" value="MCM_OB"/>
</dbReference>
<dbReference type="SMART" id="SM00382">
    <property type="entry name" value="AAA"/>
    <property type="match status" value="1"/>
</dbReference>
<dbReference type="Pfam" id="PF17207">
    <property type="entry name" value="MCM_OB"/>
    <property type="match status" value="1"/>
</dbReference>